<sequence length="1426" mass="159469">QVSAIRQSYGCAQEAVANYRRAVDDTETRWISLQQGLLTIKAQEHAGLTPATVPDTNQKVELLNQLSDLQCELCILLNETATPDVSSPPSPTVHMVQTLRQLESALKAGGDTDARRSMAGLKSDIATTRQRIEAMVQSVTNDLGSPDGSLSANTTVNLMKRFNNISRQIQASEDRLSKFLTTTPGMDPETVRERMQSLNEIREDLATCKNTIGNLRNQLQSKTLEDAGISAIPVTDLLSQLERLDENTNRLDQQSRQQMCELDDRLPRTEQLTALRRQLSTAVDLARKAYIQRSKSSLEDEDDVKQSSNAEESIRQMQENLEALRSLSRHLSGTYSDDLTQQQLEAEIAVAEHVVGQLTEQLTAHAVDQSDGNASRLDQMSQSVVRLQGNFDKLRTDFDEYFAQLVTNPDHSSARDNYRLLQTRVDSHSKSVDHLLALLDSFVTNDQQTTVLKDDLTKQLRGMQDGCRDLSDRIQVQMQQSFDAGQTQQQLLDKIQTASAWLNEMRDKFDQHVPATTELSSTGDSQLVANVKAQLKEARTNGHDELCISGSSAKLVRFEEHVPVLTDVNVPSQTTLILANDLCSTLDTTCNSLPDGACQLHDQHDQFFCNATAFESWLSDCAKRLDCFQLAFDEVQKNIKNMSSLKDLVKEVDARRKTFDSLRKEGDLLISSNRVLDAEQIREKLSSLDDAYLELRSDVHQRLSALETALPITQRLASALATLSLRLPAAESRLAILRDSDEPINVKRIAVDQLETELTSILSPQAQLVRTAWHRLQELSLPPFTFTRLCVASNITHAELVASELERFIRFAEQVSELAMTLNSTRHQTAALLSKMDAEALWLNAALKRLDPNATESAPALNQTAADEDQFTGVGDTAVELPSEDVDLFNKYPPLAVLPAQYESLIRLRDRLAQFRQGWTKRHAVETGELLVKAHSLLQASGVRIGMPGVLQTTDKLNKQLLLAVDLVTKRVAQLDTRVGQAELRIAEASPLAKSFHEDNTELADWLSKCETALEQLTFPGNTAELEEHPIVQDLDSERELHRKVKALDEKMETYRTVLDRIIRTSSPLIELVGRNDGSFIRTETVRITERFNQLQKAVRARLVSVETNLKQSDEIAEQLNMMSDLFASIAEQASHLGVSVCPGSVQTRPSATPIDLIDSTQKPDVFESINLGPAVGWDRLRPMVSVQPDQLEDQLNETKALLEALDQRLPELEALTNCVRAQLEPKLLTHTAQRLQDSDSSTLVDPFTVDSARAIELHKIILRNSEKLQTDWLALRSQLQSRVKKLSSVHETAAKEFWPIVSELHDAFLEASETLRMITVSCRPDTPSVRRDPLDPASYLEQRADLENLMQTLTHLGARLLECDKTGDHLVRLISADSSIDDGAFKLRSEEEQAIRDEVNYALRDLKTQHKNLLTSSQQLASKID</sequence>
<accession>A0A8S9Y8G1</accession>
<dbReference type="InterPro" id="IPR018159">
    <property type="entry name" value="Spectrin/alpha-actinin"/>
</dbReference>
<evidence type="ECO:0000313" key="2">
    <source>
        <dbReference type="EMBL" id="KAF7232071.1"/>
    </source>
</evidence>
<organism evidence="2 3">
    <name type="scientific">Paragonimus skrjabini miyazakii</name>
    <dbReference type="NCBI Taxonomy" id="59628"/>
    <lineage>
        <taxon>Eukaryota</taxon>
        <taxon>Metazoa</taxon>
        <taxon>Spiralia</taxon>
        <taxon>Lophotrochozoa</taxon>
        <taxon>Platyhelminthes</taxon>
        <taxon>Trematoda</taxon>
        <taxon>Digenea</taxon>
        <taxon>Plagiorchiida</taxon>
        <taxon>Troglotremata</taxon>
        <taxon>Troglotrematidae</taxon>
        <taxon>Paragonimus</taxon>
    </lineage>
</organism>
<feature type="coiled-coil region" evidence="1">
    <location>
        <begin position="307"/>
        <end position="361"/>
    </location>
</feature>
<name>A0A8S9Y8G1_9TREM</name>
<dbReference type="OrthoDB" id="2250192at2759"/>
<evidence type="ECO:0000256" key="1">
    <source>
        <dbReference type="SAM" id="Coils"/>
    </source>
</evidence>
<evidence type="ECO:0000313" key="3">
    <source>
        <dbReference type="Proteomes" id="UP000822476"/>
    </source>
</evidence>
<feature type="non-terminal residue" evidence="2">
    <location>
        <position position="1426"/>
    </location>
</feature>
<feature type="coiled-coil region" evidence="1">
    <location>
        <begin position="198"/>
        <end position="254"/>
    </location>
</feature>
<proteinExistence type="predicted"/>
<reference evidence="2" key="1">
    <citation type="submission" date="2019-07" db="EMBL/GenBank/DDBJ databases">
        <title>Annotation for the trematode Paragonimus miyazaki's.</title>
        <authorList>
            <person name="Choi Y.-J."/>
        </authorList>
    </citation>
    <scope>NUCLEOTIDE SEQUENCE</scope>
    <source>
        <strain evidence="2">Japan</strain>
    </source>
</reference>
<dbReference type="Gene3D" id="1.20.58.60">
    <property type="match status" value="2"/>
</dbReference>
<feature type="non-terminal residue" evidence="2">
    <location>
        <position position="1"/>
    </location>
</feature>
<dbReference type="SMART" id="SM00150">
    <property type="entry name" value="SPEC"/>
    <property type="match status" value="2"/>
</dbReference>
<dbReference type="EMBL" id="JTDE01022097">
    <property type="protein sequence ID" value="KAF7232071.1"/>
    <property type="molecule type" value="Genomic_DNA"/>
</dbReference>
<keyword evidence="1" id="KW-0175">Coiled coil</keyword>
<protein>
    <submittedName>
        <fullName evidence="2">Uncharacterized protein</fullName>
    </submittedName>
</protein>
<keyword evidence="3" id="KW-1185">Reference proteome</keyword>
<dbReference type="InterPro" id="IPR002017">
    <property type="entry name" value="Spectrin_repeat"/>
</dbReference>
<dbReference type="Proteomes" id="UP000822476">
    <property type="component" value="Unassembled WGS sequence"/>
</dbReference>
<gene>
    <name evidence="2" type="ORF">EG68_10893</name>
</gene>
<dbReference type="Pfam" id="PF00435">
    <property type="entry name" value="Spectrin"/>
    <property type="match status" value="1"/>
</dbReference>
<dbReference type="SUPFAM" id="SSF46966">
    <property type="entry name" value="Spectrin repeat"/>
    <property type="match status" value="2"/>
</dbReference>
<comment type="caution">
    <text evidence="2">The sequence shown here is derived from an EMBL/GenBank/DDBJ whole genome shotgun (WGS) entry which is preliminary data.</text>
</comment>